<sequence>MSYVCSMLRGMEQGVWDAEGRGGERDEPAPLTDVLAFLEASVETLCAVDWAEHDADALAHAVGRVEVVARRLDASGSRATAELAALHRQKGRTAGGVAALLAEKLGLAKGTVHGRIDAGGRQATPAGRAAANGEITGEHERIIARAVSGLPGTMGGDAKVCFAEELTEFARTAAPADLRAEAARRVAALCPDRGRDREEHQERQRSARLGAVRSDGTSTLTMTLTPRGRALVERALCDFGGPGGAVECEPGSDERAPEQRAHDALVHQWALASTVDPARPKGIATIVVRVTPEQLEDPKTLVQTDAGTQLSVRQAVSMAGTMPWFVSLLRDGREELHRIDVDAHPDRRLASAIQRLVLYAAHGGCTFPGCTAPARRSQFHHVREWSRGGPTTVANGALGCPVHHGFVGDGPGGWTTVVNAASPGLCTWLPPGVDRLTDV</sequence>
<dbReference type="Proteomes" id="UP000315460">
    <property type="component" value="Unassembled WGS sequence"/>
</dbReference>
<dbReference type="EMBL" id="FXTG01000003">
    <property type="protein sequence ID" value="SMO64516.1"/>
    <property type="molecule type" value="Genomic_DNA"/>
</dbReference>
<dbReference type="CDD" id="cd00085">
    <property type="entry name" value="HNHc"/>
    <property type="match status" value="1"/>
</dbReference>
<gene>
    <name evidence="2" type="ORF">SAMN06265174_10384</name>
</gene>
<evidence type="ECO:0000259" key="1">
    <source>
        <dbReference type="SMART" id="SM00507"/>
    </source>
</evidence>
<keyword evidence="3" id="KW-1185">Reference proteome</keyword>
<dbReference type="InterPro" id="IPR003615">
    <property type="entry name" value="HNH_nuc"/>
</dbReference>
<dbReference type="SMART" id="SM00507">
    <property type="entry name" value="HNHc"/>
    <property type="match status" value="1"/>
</dbReference>
<protein>
    <recommendedName>
        <fullName evidence="1">HNH nuclease domain-containing protein</fullName>
    </recommendedName>
</protein>
<accession>A0ABY1N052</accession>
<reference evidence="2 3" key="1">
    <citation type="submission" date="2017-05" db="EMBL/GenBank/DDBJ databases">
        <authorList>
            <person name="Varghese N."/>
            <person name="Submissions S."/>
        </authorList>
    </citation>
    <scope>NUCLEOTIDE SEQUENCE [LARGE SCALE GENOMIC DNA]</scope>
    <source>
        <strain evidence="2 3">DSM 45139</strain>
    </source>
</reference>
<name>A0ABY1N052_9ACTN</name>
<dbReference type="Pfam" id="PF02720">
    <property type="entry name" value="DUF222"/>
    <property type="match status" value="1"/>
</dbReference>
<proteinExistence type="predicted"/>
<organism evidence="2 3">
    <name type="scientific">Dietzia kunjamensis subsp. schimae</name>
    <dbReference type="NCBI Taxonomy" id="498198"/>
    <lineage>
        <taxon>Bacteria</taxon>
        <taxon>Bacillati</taxon>
        <taxon>Actinomycetota</taxon>
        <taxon>Actinomycetes</taxon>
        <taxon>Mycobacteriales</taxon>
        <taxon>Dietziaceae</taxon>
        <taxon>Dietzia</taxon>
    </lineage>
</organism>
<feature type="domain" description="HNH nuclease" evidence="1">
    <location>
        <begin position="352"/>
        <end position="405"/>
    </location>
</feature>
<dbReference type="InterPro" id="IPR003870">
    <property type="entry name" value="DUF222"/>
</dbReference>
<evidence type="ECO:0000313" key="2">
    <source>
        <dbReference type="EMBL" id="SMO64516.1"/>
    </source>
</evidence>
<evidence type="ECO:0000313" key="3">
    <source>
        <dbReference type="Proteomes" id="UP000315460"/>
    </source>
</evidence>
<comment type="caution">
    <text evidence="2">The sequence shown here is derived from an EMBL/GenBank/DDBJ whole genome shotgun (WGS) entry which is preliminary data.</text>
</comment>